<keyword evidence="3 4" id="KW-0418">Kinase</keyword>
<dbReference type="GO" id="GO:0000825">
    <property type="term" value="F:inositol-1,3,4,5-tetrakisphosphate 6-kinase activity"/>
    <property type="evidence" value="ECO:0007669"/>
    <property type="project" value="EnsemblFungi"/>
</dbReference>
<evidence type="ECO:0000256" key="4">
    <source>
        <dbReference type="RuleBase" id="RU363090"/>
    </source>
</evidence>
<evidence type="ECO:0000256" key="3">
    <source>
        <dbReference type="ARBA" id="ARBA00022777"/>
    </source>
</evidence>
<dbReference type="GO" id="GO:0000823">
    <property type="term" value="F:inositol-1,4,5-trisphosphate 6-kinase activity"/>
    <property type="evidence" value="ECO:0007669"/>
    <property type="project" value="EnsemblFungi"/>
</dbReference>
<dbReference type="GO" id="GO:0005634">
    <property type="term" value="C:nucleus"/>
    <property type="evidence" value="ECO:0007669"/>
    <property type="project" value="EnsemblFungi"/>
</dbReference>
<comment type="similarity">
    <text evidence="1 4">Belongs to the inositol phosphokinase (IPK) family.</text>
</comment>
<evidence type="ECO:0000313" key="7">
    <source>
        <dbReference type="Proteomes" id="UP000095085"/>
    </source>
</evidence>
<dbReference type="GO" id="GO:0008440">
    <property type="term" value="F:inositol-1,4,5-trisphosphate 3-kinase activity"/>
    <property type="evidence" value="ECO:0007669"/>
    <property type="project" value="EnsemblFungi"/>
</dbReference>
<keyword evidence="2 4" id="KW-0808">Transferase</keyword>
<dbReference type="GeneID" id="30992750"/>
<dbReference type="Pfam" id="PF03770">
    <property type="entry name" value="IPK"/>
    <property type="match status" value="1"/>
</dbReference>
<dbReference type="RefSeq" id="XP_020077886.1">
    <property type="nucleotide sequence ID" value="XM_020218200.1"/>
</dbReference>
<dbReference type="EC" id="2.7.-.-" evidence="4"/>
<dbReference type="GO" id="GO:0000122">
    <property type="term" value="P:negative regulation of transcription by RNA polymerase II"/>
    <property type="evidence" value="ECO:0007669"/>
    <property type="project" value="EnsemblFungi"/>
</dbReference>
<evidence type="ECO:0000313" key="6">
    <source>
        <dbReference type="EMBL" id="ODV68819.1"/>
    </source>
</evidence>
<dbReference type="Gene3D" id="3.30.470.160">
    <property type="entry name" value="Inositol polyphosphate kinase"/>
    <property type="match status" value="1"/>
</dbReference>
<dbReference type="InterPro" id="IPR038286">
    <property type="entry name" value="IPK_sf"/>
</dbReference>
<dbReference type="GO" id="GO:0045944">
    <property type="term" value="P:positive regulation of transcription by RNA polymerase II"/>
    <property type="evidence" value="ECO:0007669"/>
    <property type="project" value="EnsemblFungi"/>
</dbReference>
<dbReference type="GO" id="GO:0000824">
    <property type="term" value="F:inositol-1,4,5,6-tetrakisphosphate 3-kinase activity"/>
    <property type="evidence" value="ECO:0007669"/>
    <property type="project" value="EnsemblFungi"/>
</dbReference>
<dbReference type="GO" id="GO:0016303">
    <property type="term" value="F:1-phosphatidylinositol-3-kinase activity"/>
    <property type="evidence" value="ECO:0007669"/>
    <property type="project" value="EnsemblFungi"/>
</dbReference>
<evidence type="ECO:0000256" key="5">
    <source>
        <dbReference type="SAM" id="MobiDB-lite"/>
    </source>
</evidence>
<dbReference type="PANTHER" id="PTHR12400">
    <property type="entry name" value="INOSITOL POLYPHOSPHATE KINASE"/>
    <property type="match status" value="1"/>
</dbReference>
<proteinExistence type="inferred from homology"/>
<dbReference type="GO" id="GO:0005737">
    <property type="term" value="C:cytoplasm"/>
    <property type="evidence" value="ECO:0007669"/>
    <property type="project" value="TreeGrafter"/>
</dbReference>
<evidence type="ECO:0000256" key="2">
    <source>
        <dbReference type="ARBA" id="ARBA00022679"/>
    </source>
</evidence>
<dbReference type="Proteomes" id="UP000095085">
    <property type="component" value="Unassembled WGS sequence"/>
</dbReference>
<dbReference type="GO" id="GO:0000827">
    <property type="term" value="F:inositol-1,3,4,5,6-pentakisphosphate kinase activity"/>
    <property type="evidence" value="ECO:0007669"/>
    <property type="project" value="EnsemblFungi"/>
</dbReference>
<feature type="region of interest" description="Disordered" evidence="5">
    <location>
        <begin position="273"/>
        <end position="294"/>
    </location>
</feature>
<feature type="compositionally biased region" description="Acidic residues" evidence="5">
    <location>
        <begin position="278"/>
        <end position="289"/>
    </location>
</feature>
<dbReference type="AlphaFoldDB" id="A0A1E4RNJ3"/>
<name>A0A1E4RNJ3_9ASCO</name>
<dbReference type="PANTHER" id="PTHR12400:SF103">
    <property type="entry name" value="INOSITOL POLYPHOSPHATE MULTIKINASE"/>
    <property type="match status" value="1"/>
</dbReference>
<dbReference type="GO" id="GO:0016236">
    <property type="term" value="P:macroautophagy"/>
    <property type="evidence" value="ECO:0007669"/>
    <property type="project" value="EnsemblFungi"/>
</dbReference>
<dbReference type="InterPro" id="IPR005522">
    <property type="entry name" value="IPK"/>
</dbReference>
<dbReference type="GO" id="GO:0030674">
    <property type="term" value="F:protein-macromolecule adaptor activity"/>
    <property type="evidence" value="ECO:0007669"/>
    <property type="project" value="EnsemblFungi"/>
</dbReference>
<evidence type="ECO:0000256" key="1">
    <source>
        <dbReference type="ARBA" id="ARBA00007374"/>
    </source>
</evidence>
<gene>
    <name evidence="6" type="ORF">HYPBUDRAFT_10248</name>
</gene>
<dbReference type="OrthoDB" id="338650at2759"/>
<protein>
    <recommendedName>
        <fullName evidence="4">Kinase</fullName>
        <ecNumber evidence="4">2.7.-.-</ecNumber>
    </recommendedName>
</protein>
<dbReference type="GO" id="GO:0050821">
    <property type="term" value="P:protein stabilization"/>
    <property type="evidence" value="ECO:0007669"/>
    <property type="project" value="EnsemblFungi"/>
</dbReference>
<dbReference type="STRING" id="984485.A0A1E4RNJ3"/>
<accession>A0A1E4RNJ3</accession>
<organism evidence="6 7">
    <name type="scientific">Hyphopichia burtonii NRRL Y-1933</name>
    <dbReference type="NCBI Taxonomy" id="984485"/>
    <lineage>
        <taxon>Eukaryota</taxon>
        <taxon>Fungi</taxon>
        <taxon>Dikarya</taxon>
        <taxon>Ascomycota</taxon>
        <taxon>Saccharomycotina</taxon>
        <taxon>Pichiomycetes</taxon>
        <taxon>Debaryomycetaceae</taxon>
        <taxon>Hyphopichia</taxon>
    </lineage>
</organism>
<dbReference type="GO" id="GO:0032958">
    <property type="term" value="P:inositol phosphate biosynthetic process"/>
    <property type="evidence" value="ECO:0007669"/>
    <property type="project" value="EnsemblFungi"/>
</dbReference>
<keyword evidence="7" id="KW-1185">Reference proteome</keyword>
<dbReference type="SUPFAM" id="SSF56104">
    <property type="entry name" value="SAICAR synthase-like"/>
    <property type="match status" value="1"/>
</dbReference>
<reference evidence="7" key="1">
    <citation type="submission" date="2016-05" db="EMBL/GenBank/DDBJ databases">
        <title>Comparative genomics of biotechnologically important yeasts.</title>
        <authorList>
            <consortium name="DOE Joint Genome Institute"/>
            <person name="Riley R."/>
            <person name="Haridas S."/>
            <person name="Wolfe K.H."/>
            <person name="Lopes M.R."/>
            <person name="Hittinger C.T."/>
            <person name="Goker M."/>
            <person name="Salamov A."/>
            <person name="Wisecaver J."/>
            <person name="Long T.M."/>
            <person name="Aerts A.L."/>
            <person name="Barry K."/>
            <person name="Choi C."/>
            <person name="Clum A."/>
            <person name="Coughlan A.Y."/>
            <person name="Deshpande S."/>
            <person name="Douglass A.P."/>
            <person name="Hanson S.J."/>
            <person name="Klenk H.-P."/>
            <person name="Labutti K."/>
            <person name="Lapidus A."/>
            <person name="Lindquist E."/>
            <person name="Lipzen A."/>
            <person name="Meier-Kolthoff J.P."/>
            <person name="Ohm R.A."/>
            <person name="Otillar R.P."/>
            <person name="Pangilinan J."/>
            <person name="Peng Y."/>
            <person name="Rokas A."/>
            <person name="Rosa C.A."/>
            <person name="Scheuner C."/>
            <person name="Sibirny A.A."/>
            <person name="Slot J.C."/>
            <person name="Stielow J.B."/>
            <person name="Sun H."/>
            <person name="Kurtzman C.P."/>
            <person name="Blackwell M."/>
            <person name="Grigoriev I.V."/>
            <person name="Jeffries T.W."/>
        </authorList>
    </citation>
    <scope>NUCLEOTIDE SEQUENCE [LARGE SCALE GENOMIC DNA]</scope>
    <source>
        <strain evidence="7">NRRL Y-1933</strain>
    </source>
</reference>
<dbReference type="EMBL" id="KV454539">
    <property type="protein sequence ID" value="ODV68819.1"/>
    <property type="molecule type" value="Genomic_DNA"/>
</dbReference>
<dbReference type="GO" id="GO:0000821">
    <property type="term" value="P:regulation of arginine metabolic process"/>
    <property type="evidence" value="ECO:0007669"/>
    <property type="project" value="EnsemblFungi"/>
</dbReference>
<sequence>MIDLGSLVPSKHQAAGHDGCLISEDSSSVFAKLTNQQEIDFYLESQSINDDSPIGSVLSDWMPIFYGTLTQGTREKPSNETIVMKTDEVVEGESRNDDDKQYIVLQNLYYTFSKPNILDIKLGSKLTDNTVTPEKEERLRQVSRSTTSGSHGFRICGMKIYDNNIKFPSKLESLSDTFTLTDSYYQFDKFFGRSLNESNIVEAIDLYFNVGNLSYQRKLLTRFLQRLQLIYNTLIDSEVRIISGSLLFIYEADLSKWSHVNDVNYEELDPLVSKNEANDDDSDDDENDENGPLSSLNLIDFAHAKYELKI</sequence>